<feature type="region of interest" description="Disordered" evidence="1">
    <location>
        <begin position="58"/>
        <end position="82"/>
    </location>
</feature>
<reference evidence="2" key="1">
    <citation type="journal article" date="2021" name="Proc. Natl. Acad. Sci. U.S.A.">
        <title>A Catalog of Tens of Thousands of Viruses from Human Metagenomes Reveals Hidden Associations with Chronic Diseases.</title>
        <authorList>
            <person name="Tisza M.J."/>
            <person name="Buck C.B."/>
        </authorList>
    </citation>
    <scope>NUCLEOTIDE SEQUENCE</scope>
    <source>
        <strain evidence="2">Ct2AC8</strain>
    </source>
</reference>
<name>A0A8S5TPQ7_9CAUD</name>
<proteinExistence type="predicted"/>
<evidence type="ECO:0000313" key="2">
    <source>
        <dbReference type="EMBL" id="DAF65133.1"/>
    </source>
</evidence>
<dbReference type="InterPro" id="IPR009363">
    <property type="entry name" value="Phage_Mu_Gp16"/>
</dbReference>
<evidence type="ECO:0000256" key="1">
    <source>
        <dbReference type="SAM" id="MobiDB-lite"/>
    </source>
</evidence>
<dbReference type="Pfam" id="PF06252">
    <property type="entry name" value="GemA"/>
    <property type="match status" value="1"/>
</dbReference>
<protein>
    <recommendedName>
        <fullName evidence="3">Regulatory protein GemA</fullName>
    </recommendedName>
</protein>
<accession>A0A8S5TPQ7</accession>
<evidence type="ECO:0008006" key="3">
    <source>
        <dbReference type="Google" id="ProtNLM"/>
    </source>
</evidence>
<dbReference type="EMBL" id="BK032875">
    <property type="protein sequence ID" value="DAF65133.1"/>
    <property type="molecule type" value="Genomic_DNA"/>
</dbReference>
<sequence length="144" mass="16721">MKTLRNIMIAKIHLAKNQLGLDDDTYRSIIRQAVGKDSSTKCTDKQLEKVIEKLKEKGWKDAKPRTDRDKTRQPRRAYEKPNKPSISKIYALWGVLQRSGKIKSQDKAALDAFVRKYTGVDHVKWLDESQARKIIEILKQMIAR</sequence>
<organism evidence="2">
    <name type="scientific">Myoviridae sp. ct2AC8</name>
    <dbReference type="NCBI Taxonomy" id="2827655"/>
    <lineage>
        <taxon>Viruses</taxon>
        <taxon>Duplodnaviria</taxon>
        <taxon>Heunggongvirae</taxon>
        <taxon>Uroviricota</taxon>
        <taxon>Caudoviricetes</taxon>
    </lineage>
</organism>